<keyword evidence="4" id="KW-1185">Reference proteome</keyword>
<organism evidence="3">
    <name type="scientific">Triticum aestivum</name>
    <name type="common">Wheat</name>
    <dbReference type="NCBI Taxonomy" id="4565"/>
    <lineage>
        <taxon>Eukaryota</taxon>
        <taxon>Viridiplantae</taxon>
        <taxon>Streptophyta</taxon>
        <taxon>Embryophyta</taxon>
        <taxon>Tracheophyta</taxon>
        <taxon>Spermatophyta</taxon>
        <taxon>Magnoliopsida</taxon>
        <taxon>Liliopsida</taxon>
        <taxon>Poales</taxon>
        <taxon>Poaceae</taxon>
        <taxon>BOP clade</taxon>
        <taxon>Pooideae</taxon>
        <taxon>Triticodae</taxon>
        <taxon>Triticeae</taxon>
        <taxon>Triticinae</taxon>
        <taxon>Triticum</taxon>
    </lineage>
</organism>
<dbReference type="PANTHER" id="PTHR33680:SF7">
    <property type="entry name" value="OS02G0474200 PROTEIN"/>
    <property type="match status" value="1"/>
</dbReference>
<dbReference type="EnsemblPlants" id="TraesCS2D02G178800.1">
    <property type="protein sequence ID" value="TraesCS2D02G178800.1"/>
    <property type="gene ID" value="TraesCS2D02G178800"/>
</dbReference>
<dbReference type="Gramene" id="TraesROB_scaffold_125328_01G000200.1">
    <property type="protein sequence ID" value="TraesROB_scaffold_125328_01G000200.1"/>
    <property type="gene ID" value="TraesROB_scaffold_125328_01G000200"/>
</dbReference>
<dbReference type="Gramene" id="TraesSYM2D03G01152480.1">
    <property type="protein sequence ID" value="TraesSYM2D03G01152480.1"/>
    <property type="gene ID" value="TraesSYM2D03G01152480"/>
</dbReference>
<dbReference type="AlphaFoldDB" id="A0A1D5V202"/>
<dbReference type="OMA" id="WEEEYVD"/>
<evidence type="ECO:0000256" key="1">
    <source>
        <dbReference type="SAM" id="MobiDB-lite"/>
    </source>
</evidence>
<dbReference type="Gramene" id="TraesNOR2D03G01153930.1">
    <property type="protein sequence ID" value="TraesNOR2D03G01153930.1"/>
    <property type="gene ID" value="TraesNOR2D03G01153930"/>
</dbReference>
<protein>
    <submittedName>
        <fullName evidence="3">Uncharacterized protein</fullName>
    </submittedName>
</protein>
<evidence type="ECO:0000313" key="3">
    <source>
        <dbReference type="EnsemblPlants" id="TraesCS2D02G178800.1"/>
    </source>
</evidence>
<feature type="region of interest" description="Disordered" evidence="1">
    <location>
        <begin position="1"/>
        <end position="23"/>
    </location>
</feature>
<name>A0A1D5V202_WHEAT</name>
<proteinExistence type="predicted"/>
<keyword evidence="2" id="KW-0812">Transmembrane</keyword>
<evidence type="ECO:0000256" key="2">
    <source>
        <dbReference type="SAM" id="Phobius"/>
    </source>
</evidence>
<dbReference type="Gramene" id="TraesCS2D03G0372800.1">
    <property type="protein sequence ID" value="TraesCS2D03G0372800.1.CDS"/>
    <property type="gene ID" value="TraesCS2D03G0372800"/>
</dbReference>
<accession>A0A1D5V202</accession>
<dbReference type="OrthoDB" id="693399at2759"/>
<dbReference type="Gramene" id="TraesWEE_scaffold_098739_01G000300.1">
    <property type="protein sequence ID" value="TraesWEE_scaffold_098739_01G000300.1"/>
    <property type="gene ID" value="TraesWEE_scaffold_098739_01G000300"/>
</dbReference>
<feature type="compositionally biased region" description="Low complexity" evidence="1">
    <location>
        <begin position="14"/>
        <end position="23"/>
    </location>
</feature>
<evidence type="ECO:0000313" key="4">
    <source>
        <dbReference type="Proteomes" id="UP000019116"/>
    </source>
</evidence>
<dbReference type="STRING" id="4565.A0A1D5V202"/>
<dbReference type="Gramene" id="TraesCS2D02G178800.1">
    <property type="protein sequence ID" value="TraesCS2D02G178800.1"/>
    <property type="gene ID" value="TraesCS2D02G178800"/>
</dbReference>
<feature type="transmembrane region" description="Helical" evidence="2">
    <location>
        <begin position="152"/>
        <end position="172"/>
    </location>
</feature>
<reference evidence="3" key="2">
    <citation type="submission" date="2018-10" db="UniProtKB">
        <authorList>
            <consortium name="EnsemblPlants"/>
        </authorList>
    </citation>
    <scope>IDENTIFICATION</scope>
</reference>
<dbReference type="Gramene" id="TraesPARA_EIv1.0_0665180.1">
    <property type="protein sequence ID" value="TraesPARA_EIv1.0_0665180.1.CDS"/>
    <property type="gene ID" value="TraesPARA_EIv1.0_0665180"/>
</dbReference>
<dbReference type="Gramene" id="TraesCAD_scaffold_058436_01G000200.1">
    <property type="protein sequence ID" value="TraesCAD_scaffold_058436_01G000200.1"/>
    <property type="gene ID" value="TraesCAD_scaffold_058436_01G000200"/>
</dbReference>
<dbReference type="Gramene" id="TraesJUL2D03G01144240.1">
    <property type="protein sequence ID" value="TraesJUL2D03G01144240.1"/>
    <property type="gene ID" value="TraesJUL2D03G01144240"/>
</dbReference>
<keyword evidence="2" id="KW-0472">Membrane</keyword>
<dbReference type="PANTHER" id="PTHR33680">
    <property type="entry name" value="OS07G0190500 PROTEIN"/>
    <property type="match status" value="1"/>
</dbReference>
<dbReference type="SMR" id="A0A1D5V202"/>
<sequence length="178" mass="20472">MSSSHRSHLTCRPTTGTTTSARRSGSALAQQLIGEPLPIIKCDHCWRLVVRHVSSMPKHPEWVFFKCEKDGDGCKFWYWEEEYIDLLIARNLLDVGALVARDEAREDAMFKFEEEEKKKVCKLEKPVGKRNNVVNKEMEKALIGLTGAVKEVVFLLKCVIFLVVFFVLVLLAKNWWSM</sequence>
<dbReference type="Gramene" id="TraesRN2D0100400600.1">
    <property type="protein sequence ID" value="TraesRN2D0100400600.1"/>
    <property type="gene ID" value="TraesRN2D0100400600"/>
</dbReference>
<dbReference type="Proteomes" id="UP000019116">
    <property type="component" value="Chromosome 2D"/>
</dbReference>
<reference evidence="3" key="1">
    <citation type="submission" date="2018-08" db="EMBL/GenBank/DDBJ databases">
        <authorList>
            <person name="Rossello M."/>
        </authorList>
    </citation>
    <scope>NUCLEOTIDE SEQUENCE [LARGE SCALE GENOMIC DNA]</scope>
    <source>
        <strain evidence="3">cv. Chinese Spring</strain>
    </source>
</reference>
<keyword evidence="2" id="KW-1133">Transmembrane helix</keyword>
<dbReference type="Gramene" id="TraesCLE_scaffold_080083_01G000200.1">
    <property type="protein sequence ID" value="TraesCLE_scaffold_080083_01G000200.1"/>
    <property type="gene ID" value="TraesCLE_scaffold_080083_01G000200"/>
</dbReference>